<dbReference type="Pfam" id="PF01884">
    <property type="entry name" value="PcrB"/>
    <property type="match status" value="1"/>
</dbReference>
<dbReference type="AlphaFoldDB" id="A0A1N7KKJ0"/>
<feature type="binding site" evidence="9">
    <location>
        <position position="56"/>
    </location>
    <ligand>
        <name>Mg(2+)</name>
        <dbReference type="ChEBI" id="CHEBI:18420"/>
    </ligand>
</feature>
<feature type="binding site" evidence="9">
    <location>
        <position position="26"/>
    </location>
    <ligand>
        <name>Mg(2+)</name>
        <dbReference type="ChEBI" id="CHEBI:18420"/>
    </ligand>
</feature>
<dbReference type="GO" id="GO:0120536">
    <property type="term" value="F:heptaprenylglyceryl phosphate synthase activity"/>
    <property type="evidence" value="ECO:0007669"/>
    <property type="project" value="UniProtKB-ARBA"/>
</dbReference>
<feature type="binding site" evidence="9">
    <location>
        <begin position="177"/>
        <end position="183"/>
    </location>
    <ligand>
        <name>sn-glycerol 1-phosphate</name>
        <dbReference type="ChEBI" id="CHEBI:57685"/>
    </ligand>
</feature>
<evidence type="ECO:0000256" key="1">
    <source>
        <dbReference type="ARBA" id="ARBA00022516"/>
    </source>
</evidence>
<evidence type="ECO:0000256" key="8">
    <source>
        <dbReference type="ARBA" id="ARBA00047288"/>
    </source>
</evidence>
<comment type="cofactor">
    <cofactor evidence="9">
        <name>Mg(2+)</name>
        <dbReference type="ChEBI" id="CHEBI:18420"/>
    </cofactor>
</comment>
<dbReference type="OrthoDB" id="9807235at2"/>
<organism evidence="10 11">
    <name type="scientific">Belliella pelovolcani</name>
    <dbReference type="NCBI Taxonomy" id="529505"/>
    <lineage>
        <taxon>Bacteria</taxon>
        <taxon>Pseudomonadati</taxon>
        <taxon>Bacteroidota</taxon>
        <taxon>Cytophagia</taxon>
        <taxon>Cytophagales</taxon>
        <taxon>Cyclobacteriaceae</taxon>
        <taxon>Belliella</taxon>
    </lineage>
</organism>
<keyword evidence="6 9" id="KW-0594">Phospholipid biosynthesis</keyword>
<evidence type="ECO:0000313" key="11">
    <source>
        <dbReference type="Proteomes" id="UP000186026"/>
    </source>
</evidence>
<dbReference type="STRING" id="529505.SAMN05421761_102157"/>
<dbReference type="NCBIfam" id="TIGR01768">
    <property type="entry name" value="GGGP-family"/>
    <property type="match status" value="1"/>
</dbReference>
<dbReference type="HAMAP" id="MF_00112">
    <property type="entry name" value="GGGP_HepGP_synthase"/>
    <property type="match status" value="1"/>
</dbReference>
<reference evidence="11" key="1">
    <citation type="submission" date="2017-01" db="EMBL/GenBank/DDBJ databases">
        <authorList>
            <person name="Varghese N."/>
            <person name="Submissions S."/>
        </authorList>
    </citation>
    <scope>NUCLEOTIDE SEQUENCE [LARGE SCALE GENOMIC DNA]</scope>
    <source>
        <strain evidence="11">DSM 46698</strain>
    </source>
</reference>
<dbReference type="InterPro" id="IPR008205">
    <property type="entry name" value="GGGP_HepGP_synthase"/>
</dbReference>
<accession>A0A1N7KKJ0</accession>
<dbReference type="SUPFAM" id="SSF51395">
    <property type="entry name" value="FMN-linked oxidoreductases"/>
    <property type="match status" value="1"/>
</dbReference>
<dbReference type="EMBL" id="FTOP01000002">
    <property type="protein sequence ID" value="SIS62105.1"/>
    <property type="molecule type" value="Genomic_DNA"/>
</dbReference>
<evidence type="ECO:0000256" key="6">
    <source>
        <dbReference type="ARBA" id="ARBA00023209"/>
    </source>
</evidence>
<dbReference type="PANTHER" id="PTHR40029">
    <property type="match status" value="1"/>
</dbReference>
<evidence type="ECO:0000256" key="2">
    <source>
        <dbReference type="ARBA" id="ARBA00022679"/>
    </source>
</evidence>
<keyword evidence="1 9" id="KW-0444">Lipid biosynthesis</keyword>
<comment type="caution">
    <text evidence="9">Lacks conserved residue(s) required for the propagation of feature annotation.</text>
</comment>
<evidence type="ECO:0000256" key="3">
    <source>
        <dbReference type="ARBA" id="ARBA00022723"/>
    </source>
</evidence>
<dbReference type="GO" id="GO:0047294">
    <property type="term" value="F:phosphoglycerol geranylgeranyltransferase activity"/>
    <property type="evidence" value="ECO:0007669"/>
    <property type="project" value="UniProtKB-UniRule"/>
</dbReference>
<dbReference type="RefSeq" id="WP_076498417.1">
    <property type="nucleotide sequence ID" value="NZ_FTOP01000002.1"/>
</dbReference>
<dbReference type="Proteomes" id="UP000186026">
    <property type="component" value="Unassembled WGS sequence"/>
</dbReference>
<evidence type="ECO:0000256" key="4">
    <source>
        <dbReference type="ARBA" id="ARBA00022842"/>
    </source>
</evidence>
<evidence type="ECO:0000256" key="9">
    <source>
        <dbReference type="HAMAP-Rule" id="MF_00112"/>
    </source>
</evidence>
<evidence type="ECO:0000256" key="5">
    <source>
        <dbReference type="ARBA" id="ARBA00023098"/>
    </source>
</evidence>
<protein>
    <recommendedName>
        <fullName evidence="9">Geranylgeranylglyceryl phosphate synthase</fullName>
        <shortName evidence="9">GGGP synthase</shortName>
        <shortName evidence="9">GGGPS</shortName>
        <ecNumber evidence="9">2.5.1.41</ecNumber>
    </recommendedName>
    <alternativeName>
        <fullName evidence="9">(S)-3-O-geranylgeranylglyceryl phosphate synthase</fullName>
    </alternativeName>
    <alternativeName>
        <fullName evidence="9">Phosphoglycerol geranylgeranyltransferase</fullName>
    </alternativeName>
</protein>
<evidence type="ECO:0000256" key="7">
    <source>
        <dbReference type="ARBA" id="ARBA00023264"/>
    </source>
</evidence>
<comment type="function">
    <text evidence="9">Prenyltransferase that catalyzes the transfer of the geranylgeranyl moiety of geranylgeranyl diphosphate (GGPP) to the C3 hydroxyl of sn-glycerol-1-phosphate (G1P).</text>
</comment>
<dbReference type="EC" id="2.5.1.41" evidence="9"/>
<dbReference type="GO" id="GO:0005737">
    <property type="term" value="C:cytoplasm"/>
    <property type="evidence" value="ECO:0007669"/>
    <property type="project" value="InterPro"/>
</dbReference>
<dbReference type="InterPro" id="IPR039074">
    <property type="entry name" value="GGGP/HepGP_synthase_I"/>
</dbReference>
<keyword evidence="2 9" id="KW-0808">Transferase</keyword>
<gene>
    <name evidence="10" type="ORF">SAMN05421761_102157</name>
</gene>
<dbReference type="GO" id="GO:0000287">
    <property type="term" value="F:magnesium ion binding"/>
    <property type="evidence" value="ECO:0007669"/>
    <property type="project" value="UniProtKB-UniRule"/>
</dbReference>
<evidence type="ECO:0000313" key="10">
    <source>
        <dbReference type="EMBL" id="SIS62105.1"/>
    </source>
</evidence>
<dbReference type="Gene3D" id="3.20.20.390">
    <property type="entry name" value="FMN-linked oxidoreductases"/>
    <property type="match status" value="1"/>
</dbReference>
<keyword evidence="5 9" id="KW-0443">Lipid metabolism</keyword>
<dbReference type="NCBIfam" id="TIGR01769">
    <property type="entry name" value="GGGP"/>
    <property type="match status" value="1"/>
</dbReference>
<comment type="catalytic activity">
    <reaction evidence="8 9">
        <text>sn-glycerol 1-phosphate + (2E,6E,10E)-geranylgeranyl diphosphate = sn-3-O-(geranylgeranyl)glycerol 1-phosphate + diphosphate</text>
        <dbReference type="Rhea" id="RHEA:23404"/>
        <dbReference type="ChEBI" id="CHEBI:33019"/>
        <dbReference type="ChEBI" id="CHEBI:57677"/>
        <dbReference type="ChEBI" id="CHEBI:57685"/>
        <dbReference type="ChEBI" id="CHEBI:58756"/>
        <dbReference type="EC" id="2.5.1.41"/>
    </reaction>
</comment>
<keyword evidence="3 9" id="KW-0479">Metal-binding</keyword>
<feature type="binding site" evidence="9">
    <location>
        <begin position="230"/>
        <end position="231"/>
    </location>
    <ligand>
        <name>sn-glycerol 1-phosphate</name>
        <dbReference type="ChEBI" id="CHEBI:57685"/>
    </ligand>
</feature>
<name>A0A1N7KKJ0_9BACT</name>
<dbReference type="GO" id="GO:0046474">
    <property type="term" value="P:glycerophospholipid biosynthetic process"/>
    <property type="evidence" value="ECO:0007669"/>
    <property type="project" value="UniProtKB-UniRule"/>
</dbReference>
<keyword evidence="4 9" id="KW-0460">Magnesium</keyword>
<keyword evidence="11" id="KW-1185">Reference proteome</keyword>
<keyword evidence="7 9" id="KW-1208">Phospholipid metabolism</keyword>
<dbReference type="InterPro" id="IPR010946">
    <property type="entry name" value="GGGP_synth"/>
</dbReference>
<proteinExistence type="inferred from homology"/>
<sequence length="257" mass="27479">MKHSAVTDKILSNYREGRKAIAWLIDPDKLADKADFLAQLKIVQRHHLDFIFIGGSLVESNGTEEIIATIKQIDTTIPVILFPGNASQFTPNADAILFLSLISGRNPEFLIGQHVTVAPLLAKSKMEVLPTGYMLVDGGVTTSVNYISQTIPLPNNKPEIALATALAGSFLGLKYFYLDAGSGAQVPVSSSIIQAIKSQIDAPLIVGGGLNTLDKVKSSFKAGADVVVIGNGAEKNLSLLTEVLEYVHVLNLSLNIN</sequence>
<dbReference type="InterPro" id="IPR038597">
    <property type="entry name" value="GGGP/HepGP_synthase_sf"/>
</dbReference>
<dbReference type="NCBIfam" id="NF003198">
    <property type="entry name" value="PRK04169.1-2"/>
    <property type="match status" value="1"/>
</dbReference>
<feature type="binding site" evidence="9">
    <location>
        <begin position="208"/>
        <end position="209"/>
    </location>
    <ligand>
        <name>sn-glycerol 1-phosphate</name>
        <dbReference type="ChEBI" id="CHEBI:57685"/>
    </ligand>
</feature>
<dbReference type="PANTHER" id="PTHR40029:SF2">
    <property type="entry name" value="HEPTAPRENYLGLYCERYL PHOSPHATE SYNTHASE"/>
    <property type="match status" value="1"/>
</dbReference>
<comment type="similarity">
    <text evidence="9">Belongs to the GGGP/HepGP synthase family. Group II subfamily.</text>
</comment>